<comment type="caution">
    <text evidence="1">The sequence shown here is derived from an EMBL/GenBank/DDBJ whole genome shotgun (WGS) entry which is preliminary data.</text>
</comment>
<keyword evidence="2" id="KW-1185">Reference proteome</keyword>
<dbReference type="EMBL" id="LFIW01002839">
    <property type="protein sequence ID" value="KZL63267.1"/>
    <property type="molecule type" value="Genomic_DNA"/>
</dbReference>
<accession>A0A166L9U6</accession>
<reference evidence="1 2" key="1">
    <citation type="submission" date="2015-06" db="EMBL/GenBank/DDBJ databases">
        <title>Survival trade-offs in plant roots during colonization by closely related pathogenic and mutualistic fungi.</title>
        <authorList>
            <person name="Hacquard S."/>
            <person name="Kracher B."/>
            <person name="Hiruma K."/>
            <person name="Weinman A."/>
            <person name="Muench P."/>
            <person name="Garrido Oter R."/>
            <person name="Ver Loren van Themaat E."/>
            <person name="Dallerey J.-F."/>
            <person name="Damm U."/>
            <person name="Henrissat B."/>
            <person name="Lespinet O."/>
            <person name="Thon M."/>
            <person name="Kemen E."/>
            <person name="McHardy A.C."/>
            <person name="Schulze-Lefert P."/>
            <person name="O'Connell R.J."/>
        </authorList>
    </citation>
    <scope>NUCLEOTIDE SEQUENCE [LARGE SCALE GENOMIC DNA]</scope>
    <source>
        <strain evidence="1 2">MAFF 238704</strain>
    </source>
</reference>
<gene>
    <name evidence="1" type="ORF">CI238_07434</name>
</gene>
<dbReference type="Proteomes" id="UP000076584">
    <property type="component" value="Unassembled WGS sequence"/>
</dbReference>
<dbReference type="AlphaFoldDB" id="A0A166L9U6"/>
<name>A0A166L9U6_COLIC</name>
<organism evidence="1 2">
    <name type="scientific">Colletotrichum incanum</name>
    <name type="common">Soybean anthracnose fungus</name>
    <dbReference type="NCBI Taxonomy" id="1573173"/>
    <lineage>
        <taxon>Eukaryota</taxon>
        <taxon>Fungi</taxon>
        <taxon>Dikarya</taxon>
        <taxon>Ascomycota</taxon>
        <taxon>Pezizomycotina</taxon>
        <taxon>Sordariomycetes</taxon>
        <taxon>Hypocreomycetidae</taxon>
        <taxon>Glomerellales</taxon>
        <taxon>Glomerellaceae</taxon>
        <taxon>Colletotrichum</taxon>
        <taxon>Colletotrichum spaethianum species complex</taxon>
    </lineage>
</organism>
<evidence type="ECO:0000313" key="2">
    <source>
        <dbReference type="Proteomes" id="UP000076584"/>
    </source>
</evidence>
<evidence type="ECO:0000313" key="1">
    <source>
        <dbReference type="EMBL" id="KZL63267.1"/>
    </source>
</evidence>
<sequence length="207" mass="24045">MNGACAITSGTPNAVPHQTAPTQYDAISHVHRVQHYDSPAWQDHDHNACFVFYLSLPGGDNTEVDVLEWEARLRVKARDVPRLMREGFHWTRRGRSYKNDWLDMRSQLLPLGPGRRPSVDREAGCAQNTGVLSRFKITDPTLEMMSWAAVWRKPVRLGSLHWLYNWDCDKPEENFNAIYDDMPLNGWWPWPKHDEDAMLEFGRADER</sequence>
<protein>
    <submittedName>
        <fullName evidence="1">Uncharacterized protein</fullName>
    </submittedName>
</protein>
<proteinExistence type="predicted"/>